<organism evidence="1 2">
    <name type="scientific">Hypoxylon rubiginosum</name>
    <dbReference type="NCBI Taxonomy" id="110542"/>
    <lineage>
        <taxon>Eukaryota</taxon>
        <taxon>Fungi</taxon>
        <taxon>Dikarya</taxon>
        <taxon>Ascomycota</taxon>
        <taxon>Pezizomycotina</taxon>
        <taxon>Sordariomycetes</taxon>
        <taxon>Xylariomycetidae</taxon>
        <taxon>Xylariales</taxon>
        <taxon>Hypoxylaceae</taxon>
        <taxon>Hypoxylon</taxon>
    </lineage>
</organism>
<reference evidence="1 2" key="1">
    <citation type="journal article" date="2022" name="New Phytol.">
        <title>Ecological generalism drives hyperdiversity of secondary metabolite gene clusters in xylarialean endophytes.</title>
        <authorList>
            <person name="Franco M.E.E."/>
            <person name="Wisecaver J.H."/>
            <person name="Arnold A.E."/>
            <person name="Ju Y.M."/>
            <person name="Slot J.C."/>
            <person name="Ahrendt S."/>
            <person name="Moore L.P."/>
            <person name="Eastman K.E."/>
            <person name="Scott K."/>
            <person name="Konkel Z."/>
            <person name="Mondo S.J."/>
            <person name="Kuo A."/>
            <person name="Hayes R.D."/>
            <person name="Haridas S."/>
            <person name="Andreopoulos B."/>
            <person name="Riley R."/>
            <person name="LaButti K."/>
            <person name="Pangilinan J."/>
            <person name="Lipzen A."/>
            <person name="Amirebrahimi M."/>
            <person name="Yan J."/>
            <person name="Adam C."/>
            <person name="Keymanesh K."/>
            <person name="Ng V."/>
            <person name="Louie K."/>
            <person name="Northen T."/>
            <person name="Drula E."/>
            <person name="Henrissat B."/>
            <person name="Hsieh H.M."/>
            <person name="Youens-Clark K."/>
            <person name="Lutzoni F."/>
            <person name="Miadlikowska J."/>
            <person name="Eastwood D.C."/>
            <person name="Hamelin R.C."/>
            <person name="Grigoriev I.V."/>
            <person name="U'Ren J.M."/>
        </authorList>
    </citation>
    <scope>NUCLEOTIDE SEQUENCE [LARGE SCALE GENOMIC DNA]</scope>
    <source>
        <strain evidence="1 2">CBS 119005</strain>
    </source>
</reference>
<evidence type="ECO:0000313" key="2">
    <source>
        <dbReference type="Proteomes" id="UP001497700"/>
    </source>
</evidence>
<evidence type="ECO:0000313" key="1">
    <source>
        <dbReference type="EMBL" id="KAI4859221.1"/>
    </source>
</evidence>
<name>A0ACB9YIK1_9PEZI</name>
<accession>A0ACB9YIK1</accession>
<sequence length="71" mass="8341">MRHASGRSTIAFSMGFIEFLEASDLSSLIFYFYFYFYYLATKKNIAEAGFTVSLRLVIFLLVIDHIFLYFI</sequence>
<gene>
    <name evidence="1" type="ORF">F4820DRAFT_440395</name>
</gene>
<protein>
    <submittedName>
        <fullName evidence="1">Uncharacterized protein</fullName>
    </submittedName>
</protein>
<dbReference type="Proteomes" id="UP001497700">
    <property type="component" value="Unassembled WGS sequence"/>
</dbReference>
<proteinExistence type="predicted"/>
<dbReference type="EMBL" id="MU393648">
    <property type="protein sequence ID" value="KAI4859221.1"/>
    <property type="molecule type" value="Genomic_DNA"/>
</dbReference>
<comment type="caution">
    <text evidence="1">The sequence shown here is derived from an EMBL/GenBank/DDBJ whole genome shotgun (WGS) entry which is preliminary data.</text>
</comment>
<keyword evidence="2" id="KW-1185">Reference proteome</keyword>